<feature type="domain" description="PiggyBac transposable element-derived protein" evidence="2">
    <location>
        <begin position="3"/>
        <end position="85"/>
    </location>
</feature>
<reference evidence="3" key="2">
    <citation type="submission" date="2023-04" db="EMBL/GenBank/DDBJ databases">
        <authorList>
            <person name="Bu L."/>
            <person name="Lu L."/>
            <person name="Laidemitt M.R."/>
            <person name="Zhang S.M."/>
            <person name="Mutuku M."/>
            <person name="Mkoji G."/>
            <person name="Steinauer M."/>
            <person name="Loker E.S."/>
        </authorList>
    </citation>
    <scope>NUCLEOTIDE SEQUENCE</scope>
    <source>
        <strain evidence="3">KasaAsao</strain>
        <tissue evidence="3">Whole Snail</tissue>
    </source>
</reference>
<dbReference type="PANTHER" id="PTHR47272:SF1">
    <property type="entry name" value="PIGGYBAC TRANSPOSABLE ELEMENT-DERIVED PROTEIN 3-LIKE"/>
    <property type="match status" value="1"/>
</dbReference>
<evidence type="ECO:0000256" key="1">
    <source>
        <dbReference type="SAM" id="MobiDB-lite"/>
    </source>
</evidence>
<sequence length="253" mass="29485">MSVRCCSRTEFPHDFTLYEGKAPELAEGESVGYQPADFVILLCKSLPQQRNYIIYFDNWFNFPELQLRLKQYGFHSVGTLRANRLRGCQLKSEKELRKEGLEPLKMVERWDNKAKKHVEEPCPAAVTEYNANMGGVDLFDMLAGLYRVDHKSRKWYRRIFYWALNVACVNSWILYRRHCSQLSVPNKDVLDLLGFVTRISQCLIVINQPAPPLQRKRGRPSIKATEDKEEQAPQQKRTVNSSPLTRKTILYLN</sequence>
<dbReference type="AlphaFoldDB" id="A0AAD8B152"/>
<organism evidence="3 4">
    <name type="scientific">Biomphalaria pfeifferi</name>
    <name type="common">Bloodfluke planorb</name>
    <name type="synonym">Freshwater snail</name>
    <dbReference type="NCBI Taxonomy" id="112525"/>
    <lineage>
        <taxon>Eukaryota</taxon>
        <taxon>Metazoa</taxon>
        <taxon>Spiralia</taxon>
        <taxon>Lophotrochozoa</taxon>
        <taxon>Mollusca</taxon>
        <taxon>Gastropoda</taxon>
        <taxon>Heterobranchia</taxon>
        <taxon>Euthyneura</taxon>
        <taxon>Panpulmonata</taxon>
        <taxon>Hygrophila</taxon>
        <taxon>Lymnaeoidea</taxon>
        <taxon>Planorbidae</taxon>
        <taxon>Biomphalaria</taxon>
    </lineage>
</organism>
<evidence type="ECO:0000259" key="2">
    <source>
        <dbReference type="Pfam" id="PF13843"/>
    </source>
</evidence>
<evidence type="ECO:0000313" key="4">
    <source>
        <dbReference type="Proteomes" id="UP001233172"/>
    </source>
</evidence>
<dbReference type="Pfam" id="PF13843">
    <property type="entry name" value="DDE_Tnp_1_7"/>
    <property type="match status" value="2"/>
</dbReference>
<comment type="caution">
    <text evidence="3">The sequence shown here is derived from an EMBL/GenBank/DDBJ whole genome shotgun (WGS) entry which is preliminary data.</text>
</comment>
<evidence type="ECO:0000313" key="3">
    <source>
        <dbReference type="EMBL" id="KAK0046135.1"/>
    </source>
</evidence>
<protein>
    <submittedName>
        <fullName evidence="3">PiggyBac transposable element-derived protein 2</fullName>
    </submittedName>
</protein>
<keyword evidence="4" id="KW-1185">Reference proteome</keyword>
<reference evidence="3" key="1">
    <citation type="journal article" date="2023" name="PLoS Negl. Trop. Dis.">
        <title>A genome sequence for Biomphalaria pfeifferi, the major vector snail for the human-infecting parasite Schistosoma mansoni.</title>
        <authorList>
            <person name="Bu L."/>
            <person name="Lu L."/>
            <person name="Laidemitt M.R."/>
            <person name="Zhang S.M."/>
            <person name="Mutuku M."/>
            <person name="Mkoji G."/>
            <person name="Steinauer M."/>
            <person name="Loker E.S."/>
        </authorList>
    </citation>
    <scope>NUCLEOTIDE SEQUENCE</scope>
    <source>
        <strain evidence="3">KasaAsao</strain>
    </source>
</reference>
<gene>
    <name evidence="3" type="ORF">Bpfe_024454</name>
</gene>
<dbReference type="InterPro" id="IPR029526">
    <property type="entry name" value="PGBD"/>
</dbReference>
<dbReference type="Proteomes" id="UP001233172">
    <property type="component" value="Unassembled WGS sequence"/>
</dbReference>
<accession>A0AAD8B152</accession>
<dbReference type="EMBL" id="JASAOG010000170">
    <property type="protein sequence ID" value="KAK0046135.1"/>
    <property type="molecule type" value="Genomic_DNA"/>
</dbReference>
<dbReference type="PANTHER" id="PTHR47272">
    <property type="entry name" value="DDE_TNP_1_7 DOMAIN-CONTAINING PROTEIN"/>
    <property type="match status" value="1"/>
</dbReference>
<proteinExistence type="predicted"/>
<feature type="region of interest" description="Disordered" evidence="1">
    <location>
        <begin position="212"/>
        <end position="240"/>
    </location>
</feature>
<feature type="domain" description="PiggyBac transposable element-derived protein" evidence="2">
    <location>
        <begin position="115"/>
        <end position="172"/>
    </location>
</feature>
<name>A0AAD8B152_BIOPF</name>